<protein>
    <submittedName>
        <fullName evidence="1">Uncharacterized protein</fullName>
    </submittedName>
</protein>
<comment type="caution">
    <text evidence="1">The sequence shown here is derived from an EMBL/GenBank/DDBJ whole genome shotgun (WGS) entry which is preliminary data.</text>
</comment>
<name>A0A9P4QVJ5_9PLEO</name>
<reference evidence="1" key="1">
    <citation type="journal article" date="2020" name="Stud. Mycol.">
        <title>101 Dothideomycetes genomes: a test case for predicting lifestyles and emergence of pathogens.</title>
        <authorList>
            <person name="Haridas S."/>
            <person name="Albert R."/>
            <person name="Binder M."/>
            <person name="Bloem J."/>
            <person name="Labutti K."/>
            <person name="Salamov A."/>
            <person name="Andreopoulos B."/>
            <person name="Baker S."/>
            <person name="Barry K."/>
            <person name="Bills G."/>
            <person name="Bluhm B."/>
            <person name="Cannon C."/>
            <person name="Castanera R."/>
            <person name="Culley D."/>
            <person name="Daum C."/>
            <person name="Ezra D."/>
            <person name="Gonzalez J."/>
            <person name="Henrissat B."/>
            <person name="Kuo A."/>
            <person name="Liang C."/>
            <person name="Lipzen A."/>
            <person name="Lutzoni F."/>
            <person name="Magnuson J."/>
            <person name="Mondo S."/>
            <person name="Nolan M."/>
            <person name="Ohm R."/>
            <person name="Pangilinan J."/>
            <person name="Park H.-J."/>
            <person name="Ramirez L."/>
            <person name="Alfaro M."/>
            <person name="Sun H."/>
            <person name="Tritt A."/>
            <person name="Yoshinaga Y."/>
            <person name="Zwiers L.-H."/>
            <person name="Turgeon B."/>
            <person name="Goodwin S."/>
            <person name="Spatafora J."/>
            <person name="Crous P."/>
            <person name="Grigoriev I."/>
        </authorList>
    </citation>
    <scope>NUCLEOTIDE SEQUENCE</scope>
    <source>
        <strain evidence="1">CBS 125425</strain>
    </source>
</reference>
<evidence type="ECO:0000313" key="1">
    <source>
        <dbReference type="EMBL" id="KAF2731887.1"/>
    </source>
</evidence>
<evidence type="ECO:0000313" key="2">
    <source>
        <dbReference type="Proteomes" id="UP000799444"/>
    </source>
</evidence>
<dbReference type="AlphaFoldDB" id="A0A9P4QVJ5"/>
<sequence>MTCMDRLEIDTFSLDNLMARFFFSFPLGKRICPCSLSVRVGAWRGTGIPGRRKGRGIALCGCRGCLGERALARRMGVGVSKRAFRTWKTEATCTCGGFGGCSCSFGVEVLSERMHISVGERGGAGAKLCVWSGDARSPGSALVLSASSWVDCWSRTIYIHRGL</sequence>
<gene>
    <name evidence="1" type="ORF">EJ04DRAFT_360545</name>
</gene>
<proteinExistence type="predicted"/>
<dbReference type="EMBL" id="ML996187">
    <property type="protein sequence ID" value="KAF2731887.1"/>
    <property type="molecule type" value="Genomic_DNA"/>
</dbReference>
<keyword evidence="2" id="KW-1185">Reference proteome</keyword>
<dbReference type="Proteomes" id="UP000799444">
    <property type="component" value="Unassembled WGS sequence"/>
</dbReference>
<accession>A0A9P4QVJ5</accession>
<organism evidence="1 2">
    <name type="scientific">Polyplosphaeria fusca</name>
    <dbReference type="NCBI Taxonomy" id="682080"/>
    <lineage>
        <taxon>Eukaryota</taxon>
        <taxon>Fungi</taxon>
        <taxon>Dikarya</taxon>
        <taxon>Ascomycota</taxon>
        <taxon>Pezizomycotina</taxon>
        <taxon>Dothideomycetes</taxon>
        <taxon>Pleosporomycetidae</taxon>
        <taxon>Pleosporales</taxon>
        <taxon>Tetraplosphaeriaceae</taxon>
        <taxon>Polyplosphaeria</taxon>
    </lineage>
</organism>